<feature type="region of interest" description="Disordered" evidence="1">
    <location>
        <begin position="66"/>
        <end position="96"/>
    </location>
</feature>
<feature type="transmembrane region" description="Helical" evidence="2">
    <location>
        <begin position="250"/>
        <end position="270"/>
    </location>
</feature>
<gene>
    <name evidence="3" type="ORF">EPA93_27630</name>
</gene>
<keyword evidence="2" id="KW-1133">Transmembrane helix</keyword>
<dbReference type="AlphaFoldDB" id="A0A4P6JVS3"/>
<dbReference type="RefSeq" id="WP_129890598.1">
    <property type="nucleotide sequence ID" value="NZ_CP035758.1"/>
</dbReference>
<keyword evidence="2" id="KW-0812">Transmembrane</keyword>
<accession>A0A4P6JVS3</accession>
<keyword evidence="4" id="KW-1185">Reference proteome</keyword>
<evidence type="ECO:0000313" key="4">
    <source>
        <dbReference type="Proteomes" id="UP000290365"/>
    </source>
</evidence>
<feature type="transmembrane region" description="Helical" evidence="2">
    <location>
        <begin position="215"/>
        <end position="238"/>
    </location>
</feature>
<feature type="transmembrane region" description="Helical" evidence="2">
    <location>
        <begin position="153"/>
        <end position="176"/>
    </location>
</feature>
<feature type="transmembrane region" description="Helical" evidence="2">
    <location>
        <begin position="182"/>
        <end position="203"/>
    </location>
</feature>
<protein>
    <submittedName>
        <fullName evidence="3">Uncharacterized protein</fullName>
    </submittedName>
</protein>
<evidence type="ECO:0000256" key="2">
    <source>
        <dbReference type="SAM" id="Phobius"/>
    </source>
</evidence>
<dbReference type="Proteomes" id="UP000290365">
    <property type="component" value="Chromosome"/>
</dbReference>
<dbReference type="KEGG" id="kbs:EPA93_27630"/>
<keyword evidence="2" id="KW-0472">Membrane</keyword>
<sequence length="274" mass="29691">MNRRSQITSTVTLAVILTSISGILGNAVPLPAFVKDNIWLLLAFLALCLLALIFLQVREQLAQPGKAPPVPAPALPEVSTPDMTSASPEATMPAVQPHQPVSSAHFFSRDPRFFSWQQEQKRRRIWQALSEGLNGKDVLTRVRKRSVPSNWRVIPLFSLADFVWPMFVSGCGWGLIGLVGSSMLIGLAIGAGNSFLSIHNFLLQIGAAGDTPPDWLVSASLLIGAIGAVFGGVVAWVFQERPVLALLPDGFVYGDTTFQWGLMLSILGMLPHLK</sequence>
<evidence type="ECO:0000313" key="3">
    <source>
        <dbReference type="EMBL" id="QBD79545.1"/>
    </source>
</evidence>
<organism evidence="3 4">
    <name type="scientific">Ktedonosporobacter rubrisoli</name>
    <dbReference type="NCBI Taxonomy" id="2509675"/>
    <lineage>
        <taxon>Bacteria</taxon>
        <taxon>Bacillati</taxon>
        <taxon>Chloroflexota</taxon>
        <taxon>Ktedonobacteria</taxon>
        <taxon>Ktedonobacterales</taxon>
        <taxon>Ktedonosporobacteraceae</taxon>
        <taxon>Ktedonosporobacter</taxon>
    </lineage>
</organism>
<proteinExistence type="predicted"/>
<dbReference type="EMBL" id="CP035758">
    <property type="protein sequence ID" value="QBD79545.1"/>
    <property type="molecule type" value="Genomic_DNA"/>
</dbReference>
<reference evidence="3 4" key="1">
    <citation type="submission" date="2019-01" db="EMBL/GenBank/DDBJ databases">
        <title>Ktedonosporobacter rubrisoli SCAWS-G2.</title>
        <authorList>
            <person name="Huang Y."/>
            <person name="Yan B."/>
        </authorList>
    </citation>
    <scope>NUCLEOTIDE SEQUENCE [LARGE SCALE GENOMIC DNA]</scope>
    <source>
        <strain evidence="3 4">SCAWS-G2</strain>
    </source>
</reference>
<name>A0A4P6JVS3_KTERU</name>
<feature type="transmembrane region" description="Helical" evidence="2">
    <location>
        <begin position="38"/>
        <end position="57"/>
    </location>
</feature>
<evidence type="ECO:0000256" key="1">
    <source>
        <dbReference type="SAM" id="MobiDB-lite"/>
    </source>
</evidence>